<comment type="similarity">
    <text evidence="3">Belongs to the protein-tyrosine phosphatase family. Non-receptor class myotubularin subfamily.</text>
</comment>
<dbReference type="RefSeq" id="XP_032811392.1">
    <property type="nucleotide sequence ID" value="XM_032955501.1"/>
</dbReference>
<evidence type="ECO:0000313" key="12">
    <source>
        <dbReference type="RefSeq" id="XP_032811392.1"/>
    </source>
</evidence>
<dbReference type="AlphaFoldDB" id="A0AAJ7T531"/>
<dbReference type="PANTHER" id="PTHR10807:SF8">
    <property type="entry name" value="PHOSPHATIDYLINOSITOL-3-PHOSPHATE PHOSPHATASE"/>
    <property type="match status" value="1"/>
</dbReference>
<dbReference type="InterPro" id="IPR016130">
    <property type="entry name" value="Tyr_Pase_AS"/>
</dbReference>
<proteinExistence type="inferred from homology"/>
<feature type="domain" description="Tyrosine specific protein phosphatases" evidence="9">
    <location>
        <begin position="311"/>
        <end position="355"/>
    </location>
</feature>
<reference evidence="12" key="1">
    <citation type="submission" date="2025-08" db="UniProtKB">
        <authorList>
            <consortium name="RefSeq"/>
        </authorList>
    </citation>
    <scope>IDENTIFICATION</scope>
    <source>
        <tissue evidence="12">Sperm</tissue>
    </source>
</reference>
<feature type="region of interest" description="Disordered" evidence="8">
    <location>
        <begin position="584"/>
        <end position="659"/>
    </location>
</feature>
<evidence type="ECO:0000256" key="2">
    <source>
        <dbReference type="ARBA" id="ARBA00004496"/>
    </source>
</evidence>
<name>A0AAJ7T531_PETMA</name>
<dbReference type="PROSITE" id="PS50056">
    <property type="entry name" value="TYR_PHOSPHATASE_2"/>
    <property type="match status" value="1"/>
</dbReference>
<sequence>MEHIRTPKVEDVQLLGSGGAKPIMGTLYMTATHLIFAKKPSLQRADHRETWLAHSLLASLERLPPAGAGGPLLLLHTKTFRSLHLKFQCEQDCQDVQLSIVKLCRPAHHRDLFAFSYSPRVRATDREEGWTLLDLRSEFRRMGVPNKHWKLTDINANYEVCGTYPADLFVPCISTDIVLGSARFRSKARFPTLSYLHAHNGAAICRCSQPLSGFSTRCAEDEQLLQAVWRANPGPGHETLYVVDTRPKLNAMANRAAGRGYENEENYANIRFEFLGIENIHVMRSSLAKLLDVSQARGLSQREFVSGLEASGWLRHIQTILQASTAVASAVSDKGVSVLVHCSDGWDRTAQVCSVAEILLDPYYRTLRGFLVLIEKEWISFGHKFSQRCGFVEGDAREVSPVFLQLLECVWQLSLQFPCAFEFSERLLTSVHAHTHSCQFGNFLGNCERERAQLRVKEKTYSLWAFLWDKREEFYNPLYRADHRQNRGVLKPNLAPQCFRFWRGMFDAQDGASYSRPQVAEAVSKLQKKTQRLQGEVTEMEKTFTGLGGTLPKQRSPSPIGAKNRKAAAELTRLMVAPEWQAAGAGAGGGGGTWLSAASEGGKSGNGKADDSSSVQDAESDWSAQNSDQESGIADVSRSSPNGEDGQAGDDTGGSQGRG</sequence>
<dbReference type="Proteomes" id="UP001318040">
    <property type="component" value="Chromosome 16"/>
</dbReference>
<feature type="region of interest" description="Disordered" evidence="8">
    <location>
        <begin position="546"/>
        <end position="565"/>
    </location>
</feature>
<evidence type="ECO:0000313" key="11">
    <source>
        <dbReference type="Proteomes" id="UP001318040"/>
    </source>
</evidence>
<dbReference type="InterPro" id="IPR000387">
    <property type="entry name" value="Tyr_Pase_dom"/>
</dbReference>
<evidence type="ECO:0000256" key="1">
    <source>
        <dbReference type="ARBA" id="ARBA00004184"/>
    </source>
</evidence>
<dbReference type="GO" id="GO:0005737">
    <property type="term" value="C:cytoplasm"/>
    <property type="evidence" value="ECO:0007669"/>
    <property type="project" value="UniProtKB-SubCell"/>
</dbReference>
<dbReference type="InterPro" id="IPR048994">
    <property type="entry name" value="PH-GRAM_MTMR6-9"/>
</dbReference>
<evidence type="ECO:0000256" key="7">
    <source>
        <dbReference type="PIRSR" id="PIRSR630564-2"/>
    </source>
</evidence>
<protein>
    <submittedName>
        <fullName evidence="12">Myotubularin-related protein 6-like isoform X1</fullName>
    </submittedName>
</protein>
<comment type="subcellular location">
    <subcellularLocation>
        <location evidence="2">Cytoplasm</location>
    </subcellularLocation>
    <subcellularLocation>
        <location evidence="1">Endomembrane system</location>
        <topology evidence="1">Peripheral membrane protein</topology>
    </subcellularLocation>
</comment>
<evidence type="ECO:0000259" key="9">
    <source>
        <dbReference type="PROSITE" id="PS50056"/>
    </source>
</evidence>
<dbReference type="GO" id="GO:0106018">
    <property type="term" value="F:phosphatidylinositol-3,5-bisphosphate phosphatase activity"/>
    <property type="evidence" value="ECO:0007669"/>
    <property type="project" value="TreeGrafter"/>
</dbReference>
<dbReference type="Pfam" id="PF21098">
    <property type="entry name" value="PH-GRAM_MTMR6-like"/>
    <property type="match status" value="1"/>
</dbReference>
<keyword evidence="11" id="KW-1185">Reference proteome</keyword>
<evidence type="ECO:0000256" key="8">
    <source>
        <dbReference type="SAM" id="MobiDB-lite"/>
    </source>
</evidence>
<accession>A0AAJ7T531</accession>
<feature type="binding site" evidence="7">
    <location>
        <begin position="342"/>
        <end position="348"/>
    </location>
    <ligand>
        <name>substrate</name>
    </ligand>
</feature>
<dbReference type="PROSITE" id="PS00383">
    <property type="entry name" value="TYR_PHOSPHATASE_1"/>
    <property type="match status" value="1"/>
</dbReference>
<evidence type="ECO:0000256" key="6">
    <source>
        <dbReference type="PIRSR" id="PIRSR630564-1"/>
    </source>
</evidence>
<dbReference type="SMART" id="SM00404">
    <property type="entry name" value="PTPc_motif"/>
    <property type="match status" value="1"/>
</dbReference>
<feature type="active site" description="Phosphocysteine intermediate" evidence="6">
    <location>
        <position position="342"/>
    </location>
</feature>
<evidence type="ECO:0000259" key="10">
    <source>
        <dbReference type="PROSITE" id="PS51339"/>
    </source>
</evidence>
<dbReference type="SUPFAM" id="SSF50729">
    <property type="entry name" value="PH domain-like"/>
    <property type="match status" value="1"/>
</dbReference>
<dbReference type="PROSITE" id="PS51339">
    <property type="entry name" value="PPASE_MYOTUBULARIN"/>
    <property type="match status" value="1"/>
</dbReference>
<dbReference type="GO" id="GO:0046856">
    <property type="term" value="P:phosphatidylinositol dephosphorylation"/>
    <property type="evidence" value="ECO:0007669"/>
    <property type="project" value="TreeGrafter"/>
</dbReference>
<evidence type="ECO:0000256" key="4">
    <source>
        <dbReference type="ARBA" id="ARBA00022490"/>
    </source>
</evidence>
<feature type="domain" description="Myotubularin phosphatase" evidence="10">
    <location>
        <begin position="129"/>
        <end position="506"/>
    </location>
</feature>
<dbReference type="GO" id="GO:0004438">
    <property type="term" value="F:phosphatidylinositol-3-phosphate phosphatase activity"/>
    <property type="evidence" value="ECO:0007669"/>
    <property type="project" value="TreeGrafter"/>
</dbReference>
<dbReference type="InterPro" id="IPR030564">
    <property type="entry name" value="Myotubularin"/>
</dbReference>
<dbReference type="InterPro" id="IPR003595">
    <property type="entry name" value="Tyr_Pase_cat"/>
</dbReference>
<organism evidence="11 12">
    <name type="scientific">Petromyzon marinus</name>
    <name type="common">Sea lamprey</name>
    <dbReference type="NCBI Taxonomy" id="7757"/>
    <lineage>
        <taxon>Eukaryota</taxon>
        <taxon>Metazoa</taxon>
        <taxon>Chordata</taxon>
        <taxon>Craniata</taxon>
        <taxon>Vertebrata</taxon>
        <taxon>Cyclostomata</taxon>
        <taxon>Hyperoartia</taxon>
        <taxon>Petromyzontiformes</taxon>
        <taxon>Petromyzontidae</taxon>
        <taxon>Petromyzon</taxon>
    </lineage>
</organism>
<evidence type="ECO:0000256" key="5">
    <source>
        <dbReference type="ARBA" id="ARBA00023098"/>
    </source>
</evidence>
<gene>
    <name evidence="12" type="primary">LOC116942968</name>
</gene>
<dbReference type="InterPro" id="IPR029021">
    <property type="entry name" value="Prot-tyrosine_phosphatase-like"/>
</dbReference>
<evidence type="ECO:0000256" key="3">
    <source>
        <dbReference type="ARBA" id="ARBA00007471"/>
    </source>
</evidence>
<feature type="compositionally biased region" description="Polar residues" evidence="8">
    <location>
        <begin position="612"/>
        <end position="630"/>
    </location>
</feature>
<dbReference type="InterPro" id="IPR011993">
    <property type="entry name" value="PH-like_dom_sf"/>
</dbReference>
<feature type="binding site" evidence="7">
    <location>
        <begin position="279"/>
        <end position="280"/>
    </location>
    <ligand>
        <name>substrate</name>
    </ligand>
</feature>
<dbReference type="InterPro" id="IPR010569">
    <property type="entry name" value="Myotubularin-like_Pase_dom"/>
</dbReference>
<dbReference type="Gene3D" id="2.30.29.30">
    <property type="entry name" value="Pleckstrin-homology domain (PH domain)/Phosphotyrosine-binding domain (PTB)"/>
    <property type="match status" value="1"/>
</dbReference>
<dbReference type="KEGG" id="pmrn:116942968"/>
<dbReference type="Pfam" id="PF06602">
    <property type="entry name" value="Myotub-related"/>
    <property type="match status" value="1"/>
</dbReference>
<dbReference type="PANTHER" id="PTHR10807">
    <property type="entry name" value="MYOTUBULARIN-RELATED"/>
    <property type="match status" value="1"/>
</dbReference>
<dbReference type="GO" id="GO:0012505">
    <property type="term" value="C:endomembrane system"/>
    <property type="evidence" value="ECO:0007669"/>
    <property type="project" value="UniProtKB-SubCell"/>
</dbReference>
<keyword evidence="4" id="KW-0963">Cytoplasm</keyword>
<keyword evidence="5" id="KW-0443">Lipid metabolism</keyword>
<dbReference type="SUPFAM" id="SSF52799">
    <property type="entry name" value="(Phosphotyrosine protein) phosphatases II"/>
    <property type="match status" value="1"/>
</dbReference>